<name>A0ABQ4ECA7_9ACTN</name>
<dbReference type="EMBL" id="BONW01000042">
    <property type="protein sequence ID" value="GIG92285.1"/>
    <property type="molecule type" value="Genomic_DNA"/>
</dbReference>
<dbReference type="RefSeq" id="WP_203870630.1">
    <property type="nucleotide sequence ID" value="NZ_BONW01000042.1"/>
</dbReference>
<feature type="domain" description="DUF6875" evidence="1">
    <location>
        <begin position="11"/>
        <end position="181"/>
    </location>
</feature>
<dbReference type="Pfam" id="PF21780">
    <property type="entry name" value="DUF6875"/>
    <property type="match status" value="1"/>
</dbReference>
<comment type="caution">
    <text evidence="2">The sequence shown here is derived from an EMBL/GenBank/DDBJ whole genome shotgun (WGS) entry which is preliminary data.</text>
</comment>
<gene>
    <name evidence="2" type="ORF">Pen02_72210</name>
</gene>
<dbReference type="InterPro" id="IPR049240">
    <property type="entry name" value="DUF6875"/>
</dbReference>
<evidence type="ECO:0000259" key="1">
    <source>
        <dbReference type="Pfam" id="PF21780"/>
    </source>
</evidence>
<proteinExistence type="predicted"/>
<sequence length="215" mass="23889">MSVAERVAWAQQWVSDYTANPHPELGRDGVVCPYMVKALRQDCITLVDFDSSEGDAALAALAREMRGKMIKRAAELGADHVYLVNLIVPFGNSETELKAMVGRVHARLKEEFVSLGFMLGDFWPEHETAGLYSEDFRPFTSPLPILGMRHMVPADLVFFITPDLTPQQQLTYLGYYAKVFEGRLNRYWSGRLEQSEAAACAALVEVSGTTGPRAA</sequence>
<evidence type="ECO:0000313" key="2">
    <source>
        <dbReference type="EMBL" id="GIG92285.1"/>
    </source>
</evidence>
<reference evidence="2 3" key="1">
    <citation type="submission" date="2021-01" db="EMBL/GenBank/DDBJ databases">
        <title>Whole genome shotgun sequence of Plantactinospora endophytica NBRC 110450.</title>
        <authorList>
            <person name="Komaki H."/>
            <person name="Tamura T."/>
        </authorList>
    </citation>
    <scope>NUCLEOTIDE SEQUENCE [LARGE SCALE GENOMIC DNA]</scope>
    <source>
        <strain evidence="2 3">NBRC 110450</strain>
    </source>
</reference>
<organism evidence="2 3">
    <name type="scientific">Plantactinospora endophytica</name>
    <dbReference type="NCBI Taxonomy" id="673535"/>
    <lineage>
        <taxon>Bacteria</taxon>
        <taxon>Bacillati</taxon>
        <taxon>Actinomycetota</taxon>
        <taxon>Actinomycetes</taxon>
        <taxon>Micromonosporales</taxon>
        <taxon>Micromonosporaceae</taxon>
        <taxon>Plantactinospora</taxon>
    </lineage>
</organism>
<dbReference type="Proteomes" id="UP000646749">
    <property type="component" value="Unassembled WGS sequence"/>
</dbReference>
<protein>
    <recommendedName>
        <fullName evidence="1">DUF6875 domain-containing protein</fullName>
    </recommendedName>
</protein>
<evidence type="ECO:0000313" key="3">
    <source>
        <dbReference type="Proteomes" id="UP000646749"/>
    </source>
</evidence>
<keyword evidence="3" id="KW-1185">Reference proteome</keyword>
<accession>A0ABQ4ECA7</accession>